<dbReference type="AlphaFoldDB" id="A0A6P1DV33"/>
<proteinExistence type="predicted"/>
<reference evidence="2 3" key="2">
    <citation type="submission" date="2020-02" db="EMBL/GenBank/DDBJ databases">
        <title>Genome sequences of Thiorhodococcus mannitoliphagus and Thiorhodococcus minor, purple sulfur photosynthetic bacteria in the gammaproteobacterial family, Chromatiaceae.</title>
        <authorList>
            <person name="Aviles F.A."/>
            <person name="Meyer T.E."/>
            <person name="Kyndt J.A."/>
        </authorList>
    </citation>
    <scope>NUCLEOTIDE SEQUENCE [LARGE SCALE GENOMIC DNA]</scope>
    <source>
        <strain evidence="2 3">DSM 18266</strain>
    </source>
</reference>
<protein>
    <submittedName>
        <fullName evidence="2">CAP domain-containing protein</fullName>
    </submittedName>
</protein>
<sequence>MTNLAGERRRPSGRASEALRRPACTGLLLRAAMGALSLVAAIALSCVSCARQVQPEPFALEPWPIQVSDAMEAAPTMPQAISEILEQTNQLRRQQGLEALDVNTALTATAADFAQFMASSDRYGHEADGNTPGERARSHGYDYCVLAENIAYYLSTASPSHREVARSLIEGWQDSPGHRQNMLEPDVTEVGIGVARSIESGRIYAVQVFGRPKSEHDQFRIRNASGTRIEYSLGGAQYPLSAGHTRTHRVCRAQPLSLLDAASEARLLPSNGDTFEVIAATSGALILRMR</sequence>
<dbReference type="PANTHER" id="PTHR31157:SF1">
    <property type="entry name" value="SCP DOMAIN-CONTAINING PROTEIN"/>
    <property type="match status" value="1"/>
</dbReference>
<dbReference type="Pfam" id="PF00188">
    <property type="entry name" value="CAP"/>
    <property type="match status" value="1"/>
</dbReference>
<comment type="caution">
    <text evidence="2">The sequence shown here is derived from an EMBL/GenBank/DDBJ whole genome shotgun (WGS) entry which is preliminary data.</text>
</comment>
<organism evidence="2 3">
    <name type="scientific">Thiorhodococcus mannitoliphagus</name>
    <dbReference type="NCBI Taxonomy" id="329406"/>
    <lineage>
        <taxon>Bacteria</taxon>
        <taxon>Pseudomonadati</taxon>
        <taxon>Pseudomonadota</taxon>
        <taxon>Gammaproteobacteria</taxon>
        <taxon>Chromatiales</taxon>
        <taxon>Chromatiaceae</taxon>
        <taxon>Thiorhodococcus</taxon>
    </lineage>
</organism>
<dbReference type="PANTHER" id="PTHR31157">
    <property type="entry name" value="SCP DOMAIN-CONTAINING PROTEIN"/>
    <property type="match status" value="1"/>
</dbReference>
<evidence type="ECO:0000313" key="2">
    <source>
        <dbReference type="EMBL" id="NEX20831.1"/>
    </source>
</evidence>
<dbReference type="InterPro" id="IPR014044">
    <property type="entry name" value="CAP_dom"/>
</dbReference>
<accession>A0A6P1DV33</accession>
<evidence type="ECO:0000259" key="1">
    <source>
        <dbReference type="Pfam" id="PF00188"/>
    </source>
</evidence>
<feature type="domain" description="SCP" evidence="1">
    <location>
        <begin position="85"/>
        <end position="209"/>
    </location>
</feature>
<dbReference type="Proteomes" id="UP000471640">
    <property type="component" value="Unassembled WGS sequence"/>
</dbReference>
<dbReference type="RefSeq" id="WP_164653936.1">
    <property type="nucleotide sequence ID" value="NZ_JAAIJR010000037.1"/>
</dbReference>
<keyword evidence="3" id="KW-1185">Reference proteome</keyword>
<gene>
    <name evidence="2" type="ORF">G3480_10990</name>
</gene>
<dbReference type="EMBL" id="JAAIJR010000037">
    <property type="protein sequence ID" value="NEX20831.1"/>
    <property type="molecule type" value="Genomic_DNA"/>
</dbReference>
<dbReference type="CDD" id="cd05379">
    <property type="entry name" value="CAP_bacterial"/>
    <property type="match status" value="1"/>
</dbReference>
<dbReference type="InterPro" id="IPR035940">
    <property type="entry name" value="CAP_sf"/>
</dbReference>
<dbReference type="Gene3D" id="3.40.33.10">
    <property type="entry name" value="CAP"/>
    <property type="match status" value="1"/>
</dbReference>
<evidence type="ECO:0000313" key="3">
    <source>
        <dbReference type="Proteomes" id="UP000471640"/>
    </source>
</evidence>
<name>A0A6P1DV33_9GAMM</name>
<reference evidence="3" key="1">
    <citation type="journal article" date="2020" name="Microbiol. Resour. Announc.">
        <title>Draft Genome Sequences of Thiorhodococcus mannitoliphagus and Thiorhodococcus minor, Purple Sulfur Photosynthetic Bacteria in the Gammaproteobacterial Family Chromatiaceae.</title>
        <authorList>
            <person name="Aviles F.A."/>
            <person name="Meyer T.E."/>
            <person name="Kyndt J.A."/>
        </authorList>
    </citation>
    <scope>NUCLEOTIDE SEQUENCE [LARGE SCALE GENOMIC DNA]</scope>
    <source>
        <strain evidence="3">DSM 18266</strain>
    </source>
</reference>
<dbReference type="SUPFAM" id="SSF55797">
    <property type="entry name" value="PR-1-like"/>
    <property type="match status" value="1"/>
</dbReference>